<dbReference type="NCBIfam" id="TIGR01167">
    <property type="entry name" value="LPXTG_anchor"/>
    <property type="match status" value="1"/>
</dbReference>
<sequence>MFISILAGMLGLGVVTLFVTRRKKK</sequence>
<dbReference type="EMBL" id="QRVK01000015">
    <property type="protein sequence ID" value="RGS42844.1"/>
    <property type="molecule type" value="Genomic_DNA"/>
</dbReference>
<gene>
    <name evidence="1" type="ORF">DWX94_07465</name>
</gene>
<proteinExistence type="predicted"/>
<dbReference type="AlphaFoldDB" id="A0A412IRW7"/>
<dbReference type="Proteomes" id="UP000283295">
    <property type="component" value="Unassembled WGS sequence"/>
</dbReference>
<name>A0A412IRW7_9FIRM</name>
<comment type="caution">
    <text evidence="1">The sequence shown here is derived from an EMBL/GenBank/DDBJ whole genome shotgun (WGS) entry which is preliminary data.</text>
</comment>
<evidence type="ECO:0000313" key="1">
    <source>
        <dbReference type="EMBL" id="RGS42844.1"/>
    </source>
</evidence>
<organism evidence="1 2">
    <name type="scientific">Coprococcus eutactus</name>
    <dbReference type="NCBI Taxonomy" id="33043"/>
    <lineage>
        <taxon>Bacteria</taxon>
        <taxon>Bacillati</taxon>
        <taxon>Bacillota</taxon>
        <taxon>Clostridia</taxon>
        <taxon>Lachnospirales</taxon>
        <taxon>Lachnospiraceae</taxon>
        <taxon>Coprococcus</taxon>
    </lineage>
</organism>
<accession>A0A412IRW7</accession>
<reference evidence="1 2" key="1">
    <citation type="submission" date="2018-08" db="EMBL/GenBank/DDBJ databases">
        <title>A genome reference for cultivated species of the human gut microbiota.</title>
        <authorList>
            <person name="Zou Y."/>
            <person name="Xue W."/>
            <person name="Luo G."/>
        </authorList>
    </citation>
    <scope>NUCLEOTIDE SEQUENCE [LARGE SCALE GENOMIC DNA]</scope>
    <source>
        <strain evidence="1 2">AF22-21</strain>
    </source>
</reference>
<evidence type="ECO:0000313" key="2">
    <source>
        <dbReference type="Proteomes" id="UP000283295"/>
    </source>
</evidence>
<protein>
    <submittedName>
        <fullName evidence="1">LPXTG cell wall anchor domain-containing protein</fullName>
    </submittedName>
</protein>